<evidence type="ECO:0000256" key="1">
    <source>
        <dbReference type="SAM" id="MobiDB-lite"/>
    </source>
</evidence>
<sequence length="2138" mass="230233">MNNARTRNRIGKQIIAILLVVALCLPIGGNLVFADNMESGELTVKNDFLGVSVNKQTGRFSIKTEAGSPHRANDNGKPLLFLDETPDTSFTTFRIDGKDYIYGNGYGFLGLSGGFTMSPTNPNEFINQSVWKAEGIEIIQTLTIVNDDKNPNVGNVKVSYKVKNTTNKNVAVGSRILLDTMLGPVDASPITVPGRQDYIRTETTLEGANLPSYWKAVDNPTNPRIMSYGFLNGWGNKVPNRMTVAHWNGIADTKWDYTPDASLDFTSSTNKFGSADSAVAVYWDPSTLIPGGEEVFETYYGLGSFFTSQKQAKYQLQINAPKQLTLNDNRDGYKEQYFNVTVDIDNSIDNAETLEGVTAVLGLPAELELMVGERRTVDVGKLEVGQSRTVTWKVKGKPQFAYKAAPIQAIVQASGGEESIQASYIVLPALSGKPPEVQVLEALPKRMYMKDKDPVLTLQGKGFDALRATSDWNVRVVRDRDGAEVVVPTGDVTILNDKQVQVRLSDDLWPPLKNEPGVYRVKLSAGVYGTFEKKIELTEEEKYKSRNYGILLVVGENISPERDRLDQQGQETYSLVPVENEEKLKQLKAQYAGSSMKDDKVALLEIRGSIRTIAGEDGIYEIGSGATINSVIRFDSSDKMAALFGESSQKMTISKHADDNDHDGDFIELSGNGVLSIPGFPFTFGPFGIELEDGTRYALDASEDNEQEPIEIEWEVLKGLSLVQQMGFFSVEMKNAIVHDQSVSFGGSVSMSFNPGTSKKSGDTTGQNPPTNPPANPPTNPPTNPPADGEEDEEEPDDFGLGLALDEARFGLREKTDLFGKAGTFGFLGLRAEGSAGLPNGMVPGLDFGATGRVLLDTFDRKFEIEADVEFQVVEVYGLLTLRFTESGVPIPDNFVFSVGAEPGIPLIPVAPVAYITKGGGGFRNMYDTLMGNFNILPPLKLQIIGGLSIAKVVTADNVTMGLSMRGLEFSGEFEILRFKLLKEVYGSLLLKDSLNKFGATITAGAKLSAFDVIEGEVYIVFDFDSSRSGLFGPIYMAGGGSVRVVIPRKIPLVGGLELASAQGEISTEKIWGKAKIIGIPIGFQYVWGDSAPRIGSNGLVEGALPERNGLGQKYYFNEDGAVGGMIGFGTNIKPVSSSALQASPAKADGRAVSILSGSHTYDIPVPSQEIALMEFTYAGDAPPVLEVKDPNGNEYKLEENENMLVQVIEAEESESGTKEKRVFVSIQQPMAGDWTVTSDQPLGWSLMDVEVPPSLTSVTAVKTADREVKVNWVGDHATDEKVSLFIATDNEKDPGRLIASDLDVAAGTATIALPEGLPSGSYYIKATLSKDGTNYDSRYSTETLATVNPLQPASPGGVKAEPAGNGVFQVSWTAPQEVDGYTIQLLDQDGNAMDQVGTVDVEATALSANVGGVMDSVYGEKVGLVPGASYKVSIASYVDIGDNARLYSEPATTDAVALPVPNPAAITLEALTPTDAPITNTFGEGEGQKTWLTNESTFRLKFDADQDVSTIVHVNNQLVGTFTGSDWTQSIPLEEGTNLIDVFAKNAAGDTTLTGLRVFSDVTKPDLKMESPSIVGDEMLVKGQTEPGTLVTVNGEAVQPEADGRFSKQLSMEGKLMKSLEVTAKDGAGNETVYTTEAMNSVPNSFERVEVRPVDLADDAAKPVDAISLQEGETKALQLIGIDADNKEYVIDPGSMSWSILAGDPYGSISEQGVAEAGNEGEFIIKASYSLSNEYALEDTITVNVLKSTGTDPGETPVDPEPGDWYVPPSESDSDSDAQVDRANQFIDQTMQNILKRLIEAEQDVKFLKSAQLAPNQSATIPIDERATINIPAQPLQSDVGLGIGTVSSPGKYVPEGSKLIGSIYEFKFDKPVKLTKPAELTLRFSLEEIPDPGKAAVYWYNERTKKWEYFGGTVNPAAGTITVQLPHFSKYALMVNDSLKDFTDMRGRWSAAYVNRLVSVGAIDGEATSSGPVFQPERAITRQEFLKIVVQAVGAKKTSAVLPSDYTDKDLVASWALSSIATAVANKWVNGTQKDSGVYIDPAASITRAEAIAIIGRILKTEASAGSGSASQTADSAAFTDASAIPAWASEHVAELLSRRILEGYEDGSLRPGALITREEAAKMISSVIDAIYEAK</sequence>
<feature type="compositionally biased region" description="Acidic residues" evidence="1">
    <location>
        <begin position="788"/>
        <end position="798"/>
    </location>
</feature>
<feature type="domain" description="SLH" evidence="2">
    <location>
        <begin position="2078"/>
        <end position="2138"/>
    </location>
</feature>
<feature type="domain" description="SLH" evidence="2">
    <location>
        <begin position="1939"/>
        <end position="2003"/>
    </location>
</feature>
<dbReference type="SUPFAM" id="SSF49265">
    <property type="entry name" value="Fibronectin type III"/>
    <property type="match status" value="1"/>
</dbReference>
<dbReference type="PROSITE" id="PS51272">
    <property type="entry name" value="SLH"/>
    <property type="match status" value="3"/>
</dbReference>
<feature type="domain" description="SLH" evidence="2">
    <location>
        <begin position="2005"/>
        <end position="2071"/>
    </location>
</feature>
<feature type="compositionally biased region" description="Polar residues" evidence="1">
    <location>
        <begin position="754"/>
        <end position="767"/>
    </location>
</feature>
<protein>
    <submittedName>
        <fullName evidence="3">S-layer homology domain-containing protein</fullName>
    </submittedName>
</protein>
<dbReference type="PANTHER" id="PTHR43308">
    <property type="entry name" value="OUTER MEMBRANE PROTEIN ALPHA-RELATED"/>
    <property type="match status" value="1"/>
</dbReference>
<keyword evidence="4" id="KW-1185">Reference proteome</keyword>
<feature type="region of interest" description="Disordered" evidence="1">
    <location>
        <begin position="754"/>
        <end position="798"/>
    </location>
</feature>
<dbReference type="Proteomes" id="UP001589776">
    <property type="component" value="Unassembled WGS sequence"/>
</dbReference>
<gene>
    <name evidence="3" type="ORF">ACFFK0_14105</name>
</gene>
<dbReference type="RefSeq" id="WP_377470888.1">
    <property type="nucleotide sequence ID" value="NZ_JBHLWN010000056.1"/>
</dbReference>
<dbReference type="InterPro" id="IPR013783">
    <property type="entry name" value="Ig-like_fold"/>
</dbReference>
<dbReference type="InterPro" id="IPR003961">
    <property type="entry name" value="FN3_dom"/>
</dbReference>
<evidence type="ECO:0000313" key="3">
    <source>
        <dbReference type="EMBL" id="MFC0213574.1"/>
    </source>
</evidence>
<feature type="compositionally biased region" description="Pro residues" evidence="1">
    <location>
        <begin position="770"/>
        <end position="785"/>
    </location>
</feature>
<reference evidence="3 4" key="1">
    <citation type="submission" date="2024-09" db="EMBL/GenBank/DDBJ databases">
        <authorList>
            <person name="Sun Q."/>
            <person name="Mori K."/>
        </authorList>
    </citation>
    <scope>NUCLEOTIDE SEQUENCE [LARGE SCALE GENOMIC DNA]</scope>
    <source>
        <strain evidence="3 4">CCM 7759</strain>
    </source>
</reference>
<name>A0ABV6DLP7_9BACL</name>
<dbReference type="Gene3D" id="2.60.40.10">
    <property type="entry name" value="Immunoglobulins"/>
    <property type="match status" value="2"/>
</dbReference>
<organism evidence="3 4">
    <name type="scientific">Paenibacillus chartarius</name>
    <dbReference type="NCBI Taxonomy" id="747481"/>
    <lineage>
        <taxon>Bacteria</taxon>
        <taxon>Bacillati</taxon>
        <taxon>Bacillota</taxon>
        <taxon>Bacilli</taxon>
        <taxon>Bacillales</taxon>
        <taxon>Paenibacillaceae</taxon>
        <taxon>Paenibacillus</taxon>
    </lineage>
</organism>
<dbReference type="InterPro" id="IPR036116">
    <property type="entry name" value="FN3_sf"/>
</dbReference>
<dbReference type="CDD" id="cd00063">
    <property type="entry name" value="FN3"/>
    <property type="match status" value="1"/>
</dbReference>
<evidence type="ECO:0000313" key="4">
    <source>
        <dbReference type="Proteomes" id="UP001589776"/>
    </source>
</evidence>
<comment type="caution">
    <text evidence="3">The sequence shown here is derived from an EMBL/GenBank/DDBJ whole genome shotgun (WGS) entry which is preliminary data.</text>
</comment>
<dbReference type="Pfam" id="PF00395">
    <property type="entry name" value="SLH"/>
    <property type="match status" value="3"/>
</dbReference>
<proteinExistence type="predicted"/>
<dbReference type="InterPro" id="IPR051465">
    <property type="entry name" value="Cell_Envelope_Struct_Comp"/>
</dbReference>
<evidence type="ECO:0000259" key="2">
    <source>
        <dbReference type="PROSITE" id="PS51272"/>
    </source>
</evidence>
<dbReference type="EMBL" id="JBHLWN010000056">
    <property type="protein sequence ID" value="MFC0213574.1"/>
    <property type="molecule type" value="Genomic_DNA"/>
</dbReference>
<feature type="region of interest" description="Disordered" evidence="1">
    <location>
        <begin position="1748"/>
        <end position="1779"/>
    </location>
</feature>
<dbReference type="InterPro" id="IPR001119">
    <property type="entry name" value="SLH_dom"/>
</dbReference>
<dbReference type="PANTHER" id="PTHR43308:SF5">
    <property type="entry name" value="S-LAYER PROTEIN _ PEPTIDOGLYCAN ENDO-BETA-N-ACETYLGLUCOSAMINIDASE"/>
    <property type="match status" value="1"/>
</dbReference>
<accession>A0ABV6DLP7</accession>
<dbReference type="SMART" id="SM00060">
    <property type="entry name" value="FN3"/>
    <property type="match status" value="1"/>
</dbReference>